<evidence type="ECO:0000313" key="4">
    <source>
        <dbReference type="Proteomes" id="UP001652625"/>
    </source>
</evidence>
<evidence type="ECO:0000256" key="1">
    <source>
        <dbReference type="ARBA" id="ARBA00006505"/>
    </source>
</evidence>
<dbReference type="InterPro" id="IPR009428">
    <property type="entry name" value="ICAT_dom"/>
</dbReference>
<evidence type="ECO:0000313" key="5">
    <source>
        <dbReference type="RefSeq" id="XP_065661291.1"/>
    </source>
</evidence>
<dbReference type="Pfam" id="PF06384">
    <property type="entry name" value="ICAT"/>
    <property type="match status" value="1"/>
</dbReference>
<keyword evidence="2" id="KW-0175">Coiled coil</keyword>
<dbReference type="InterPro" id="IPR040065">
    <property type="entry name" value="LZIC"/>
</dbReference>
<reference evidence="5" key="1">
    <citation type="submission" date="2025-08" db="UniProtKB">
        <authorList>
            <consortium name="RefSeq"/>
        </authorList>
    </citation>
    <scope>IDENTIFICATION</scope>
</reference>
<sequence length="188" mass="21636">MSSRGQFETEKLHHKLEAQLDRLVNQLSDLEECKEDMDKNEYEETKQDTLEQLREFEISLKKMIEGNITLVDEFNGIQIAIQAAISEAFKTPEVIKMFAKKQPEQLRQKLSQLQQGISSGKLCGVFYQQQIVEILSALKKLGETLTHSEEEYLRKNASAKLYQFSNVSETIGDSLLKVVHKEVKQNNE</sequence>
<evidence type="ECO:0000256" key="2">
    <source>
        <dbReference type="SAM" id="Coils"/>
    </source>
</evidence>
<gene>
    <name evidence="5" type="primary">LOC100205178</name>
</gene>
<protein>
    <submittedName>
        <fullName evidence="5">Protein LZIC</fullName>
    </submittedName>
</protein>
<dbReference type="SUPFAM" id="SSF81730">
    <property type="entry name" value="beta-catenin-interacting protein ICAT"/>
    <property type="match status" value="1"/>
</dbReference>
<dbReference type="InterPro" id="IPR036911">
    <property type="entry name" value="ICAT_sf"/>
</dbReference>
<dbReference type="RefSeq" id="XP_065661291.1">
    <property type="nucleotide sequence ID" value="XM_065805219.1"/>
</dbReference>
<comment type="similarity">
    <text evidence="1">Belongs to the CTNNBIP1 family.</text>
</comment>
<feature type="domain" description="Beta-catenin-interacting ICAT" evidence="3">
    <location>
        <begin position="114"/>
        <end position="185"/>
    </location>
</feature>
<feature type="coiled-coil region" evidence="2">
    <location>
        <begin position="13"/>
        <end position="59"/>
    </location>
</feature>
<dbReference type="PANTHER" id="PTHR16505:SF8">
    <property type="entry name" value="PROTEIN LZIC"/>
    <property type="match status" value="1"/>
</dbReference>
<dbReference type="GeneID" id="100205178"/>
<dbReference type="PANTHER" id="PTHR16505">
    <property type="entry name" value="PROTEIN LZIC"/>
    <property type="match status" value="1"/>
</dbReference>
<keyword evidence="4" id="KW-1185">Reference proteome</keyword>
<organism evidence="4 5">
    <name type="scientific">Hydra vulgaris</name>
    <name type="common">Hydra</name>
    <name type="synonym">Hydra attenuata</name>
    <dbReference type="NCBI Taxonomy" id="6087"/>
    <lineage>
        <taxon>Eukaryota</taxon>
        <taxon>Metazoa</taxon>
        <taxon>Cnidaria</taxon>
        <taxon>Hydrozoa</taxon>
        <taxon>Hydroidolina</taxon>
        <taxon>Anthoathecata</taxon>
        <taxon>Aplanulata</taxon>
        <taxon>Hydridae</taxon>
        <taxon>Hydra</taxon>
    </lineage>
</organism>
<evidence type="ECO:0000259" key="3">
    <source>
        <dbReference type="Pfam" id="PF06384"/>
    </source>
</evidence>
<proteinExistence type="inferred from homology"/>
<dbReference type="Proteomes" id="UP001652625">
    <property type="component" value="Chromosome 09"/>
</dbReference>
<dbReference type="Gene3D" id="1.10.10.490">
    <property type="entry name" value="Beta-catenin-interacting ICAT"/>
    <property type="match status" value="1"/>
</dbReference>
<name>A0ABM4CHT1_HYDVU</name>
<accession>A0ABM4CHT1</accession>